<comment type="caution">
    <text evidence="1">The sequence shown here is derived from an EMBL/GenBank/DDBJ whole genome shotgun (WGS) entry which is preliminary data.</text>
</comment>
<gene>
    <name evidence="1" type="ORF">LCGC14_2000470</name>
</gene>
<protein>
    <submittedName>
        <fullName evidence="1">Uncharacterized protein</fullName>
    </submittedName>
</protein>
<dbReference type="EMBL" id="LAZR01022729">
    <property type="protein sequence ID" value="KKL80862.1"/>
    <property type="molecule type" value="Genomic_DNA"/>
</dbReference>
<dbReference type="AlphaFoldDB" id="A0A0F9I0G8"/>
<organism evidence="1">
    <name type="scientific">marine sediment metagenome</name>
    <dbReference type="NCBI Taxonomy" id="412755"/>
    <lineage>
        <taxon>unclassified sequences</taxon>
        <taxon>metagenomes</taxon>
        <taxon>ecological metagenomes</taxon>
    </lineage>
</organism>
<accession>A0A0F9I0G8</accession>
<feature type="non-terminal residue" evidence="1">
    <location>
        <position position="96"/>
    </location>
</feature>
<evidence type="ECO:0000313" key="1">
    <source>
        <dbReference type="EMBL" id="KKL80862.1"/>
    </source>
</evidence>
<reference evidence="1" key="1">
    <citation type="journal article" date="2015" name="Nature">
        <title>Complex archaea that bridge the gap between prokaryotes and eukaryotes.</title>
        <authorList>
            <person name="Spang A."/>
            <person name="Saw J.H."/>
            <person name="Jorgensen S.L."/>
            <person name="Zaremba-Niedzwiedzka K."/>
            <person name="Martijn J."/>
            <person name="Lind A.E."/>
            <person name="van Eijk R."/>
            <person name="Schleper C."/>
            <person name="Guy L."/>
            <person name="Ettema T.J."/>
        </authorList>
    </citation>
    <scope>NUCLEOTIDE SEQUENCE</scope>
</reference>
<sequence>MDKKILRWFCSGDVGESSKAIVFVMCGLSHVDILNKSWSPYPHDSGDFGRCYKLLKVFPEWKERITEMECLGEIWRRIALEWPELEKLYKKEKPKA</sequence>
<name>A0A0F9I0G8_9ZZZZ</name>
<proteinExistence type="predicted"/>